<proteinExistence type="predicted"/>
<keyword evidence="2" id="KW-1185">Reference proteome</keyword>
<dbReference type="EMBL" id="FWWT01000013">
    <property type="protein sequence ID" value="SMB86420.1"/>
    <property type="molecule type" value="Genomic_DNA"/>
</dbReference>
<dbReference type="InterPro" id="IPR038705">
    <property type="entry name" value="YabP_sf"/>
</dbReference>
<dbReference type="Pfam" id="PF07873">
    <property type="entry name" value="YabP"/>
    <property type="match status" value="1"/>
</dbReference>
<evidence type="ECO:0000313" key="1">
    <source>
        <dbReference type="EMBL" id="SMB86420.1"/>
    </source>
</evidence>
<dbReference type="Gene3D" id="2.60.40.2000">
    <property type="match status" value="1"/>
</dbReference>
<accession>A0A1W1UZI5</accession>
<dbReference type="Proteomes" id="UP000192731">
    <property type="component" value="Unassembled WGS sequence"/>
</dbReference>
<evidence type="ECO:0000313" key="2">
    <source>
        <dbReference type="Proteomes" id="UP000192731"/>
    </source>
</evidence>
<sequence length="132" mass="15076">MNYYKALRLVTNLRALSVLKTKLIAYKLKRSIIGEVLLMNIKSTEYLISIKNRKGFIASGVMNVDSYDDNEIIAVTRLGFLRIKGEELHIISLNLEEETLEVGGHFISLEYFEDKGTKLRAKSKGILNKLLR</sequence>
<organism evidence="1 2">
    <name type="scientific">Desulfonispora thiosulfatigenes DSM 11270</name>
    <dbReference type="NCBI Taxonomy" id="656914"/>
    <lineage>
        <taxon>Bacteria</taxon>
        <taxon>Bacillati</taxon>
        <taxon>Bacillota</taxon>
        <taxon>Clostridia</taxon>
        <taxon>Eubacteriales</taxon>
        <taxon>Peptococcaceae</taxon>
        <taxon>Desulfonispora</taxon>
    </lineage>
</organism>
<name>A0A1W1UZI5_DESTI</name>
<reference evidence="1 2" key="1">
    <citation type="submission" date="2017-04" db="EMBL/GenBank/DDBJ databases">
        <authorList>
            <person name="Afonso C.L."/>
            <person name="Miller P.J."/>
            <person name="Scott M.A."/>
            <person name="Spackman E."/>
            <person name="Goraichik I."/>
            <person name="Dimitrov K.M."/>
            <person name="Suarez D.L."/>
            <person name="Swayne D.E."/>
        </authorList>
    </citation>
    <scope>NUCLEOTIDE SEQUENCE [LARGE SCALE GENOMIC DNA]</scope>
    <source>
        <strain evidence="1 2">DSM 11270</strain>
    </source>
</reference>
<protein>
    <submittedName>
        <fullName evidence="1">Sporulation protein YabP</fullName>
    </submittedName>
</protein>
<dbReference type="AlphaFoldDB" id="A0A1W1UZI5"/>
<dbReference type="STRING" id="656914.SAMN00017405_1159"/>
<dbReference type="InterPro" id="IPR022476">
    <property type="entry name" value="Spore_YabP/YqfC"/>
</dbReference>
<gene>
    <name evidence="1" type="ORF">SAMN00017405_1159</name>
</gene>